<comment type="subunit">
    <text evidence="6 8">Forms a cylinder of 14 subunits composed of two heptameric rings stacked back-to-back. Interacts with the co-chaperonin GroES.</text>
</comment>
<evidence type="ECO:0000256" key="1">
    <source>
        <dbReference type="ARBA" id="ARBA00006607"/>
    </source>
</evidence>
<evidence type="ECO:0000313" key="9">
    <source>
        <dbReference type="EMBL" id="CBW25209.1"/>
    </source>
</evidence>
<dbReference type="SUPFAM" id="SSF52029">
    <property type="entry name" value="GroEL apical domain-like"/>
    <property type="match status" value="1"/>
</dbReference>
<dbReference type="FunFam" id="1.10.560.10:FF:000001">
    <property type="entry name" value="60 kDa chaperonin"/>
    <property type="match status" value="1"/>
</dbReference>
<dbReference type="eggNOG" id="COG0459">
    <property type="taxonomic scope" value="Bacteria"/>
</dbReference>
<reference evidence="10" key="1">
    <citation type="journal article" date="2013" name="ISME J.">
        <title>A small predatory core genome in the divergent marine Bacteriovorax marinus SJ and the terrestrial Bdellovibrio bacteriovorus.</title>
        <authorList>
            <person name="Crossman L.C."/>
            <person name="Chen H."/>
            <person name="Cerdeno-Tarraga A.M."/>
            <person name="Brooks K."/>
            <person name="Quail M.A."/>
            <person name="Pineiro S.A."/>
            <person name="Hobley L."/>
            <person name="Sockett R.E."/>
            <person name="Bentley S.D."/>
            <person name="Parkhill J."/>
            <person name="Williams H.N."/>
            <person name="Stine O.C."/>
        </authorList>
    </citation>
    <scope>NUCLEOTIDE SEQUENCE [LARGE SCALE GENOMIC DNA]</scope>
    <source>
        <strain evidence="10">ATCC BAA-682 / DSM 15412 / SJ</strain>
    </source>
</reference>
<dbReference type="Pfam" id="PF00118">
    <property type="entry name" value="Cpn60_TCP1"/>
    <property type="match status" value="1"/>
</dbReference>
<evidence type="ECO:0000256" key="2">
    <source>
        <dbReference type="ARBA" id="ARBA00022741"/>
    </source>
</evidence>
<dbReference type="InterPro" id="IPR027409">
    <property type="entry name" value="GroEL-like_apical_dom_sf"/>
</dbReference>
<dbReference type="PRINTS" id="PR00298">
    <property type="entry name" value="CHAPERONIN60"/>
</dbReference>
<protein>
    <recommendedName>
        <fullName evidence="6">Chaperonin GroEL</fullName>
        <ecNumber evidence="6">5.6.1.7</ecNumber>
    </recommendedName>
    <alternativeName>
        <fullName evidence="6">60 kDa chaperonin</fullName>
    </alternativeName>
    <alternativeName>
        <fullName evidence="6">Chaperonin-60</fullName>
        <shortName evidence="6">Cpn60</shortName>
    </alternativeName>
</protein>
<dbReference type="GO" id="GO:0042026">
    <property type="term" value="P:protein refolding"/>
    <property type="evidence" value="ECO:0007669"/>
    <property type="project" value="UniProtKB-UniRule"/>
</dbReference>
<evidence type="ECO:0000313" key="10">
    <source>
        <dbReference type="Proteomes" id="UP000008963"/>
    </source>
</evidence>
<comment type="similarity">
    <text evidence="1 6 7">Belongs to the chaperonin (HSP60) family.</text>
</comment>
<dbReference type="NCBIfam" id="NF000592">
    <property type="entry name" value="PRK00013.1"/>
    <property type="match status" value="1"/>
</dbReference>
<organism evidence="9 10">
    <name type="scientific">Halobacteriovorax marinus (strain ATCC BAA-682 / DSM 15412 / SJ)</name>
    <name type="common">Bacteriovorax marinus</name>
    <dbReference type="NCBI Taxonomy" id="862908"/>
    <lineage>
        <taxon>Bacteria</taxon>
        <taxon>Pseudomonadati</taxon>
        <taxon>Bdellovibrionota</taxon>
        <taxon>Bacteriovoracia</taxon>
        <taxon>Bacteriovoracales</taxon>
        <taxon>Halobacteriovoraceae</taxon>
        <taxon>Halobacteriovorax</taxon>
    </lineage>
</organism>
<dbReference type="Proteomes" id="UP000008963">
    <property type="component" value="Chromosome"/>
</dbReference>
<dbReference type="HOGENOM" id="CLU_016503_3_0_7"/>
<dbReference type="AlphaFoldDB" id="E1X3B4"/>
<dbReference type="GO" id="GO:0016853">
    <property type="term" value="F:isomerase activity"/>
    <property type="evidence" value="ECO:0007669"/>
    <property type="project" value="UniProtKB-KW"/>
</dbReference>
<dbReference type="InterPro" id="IPR002423">
    <property type="entry name" value="Cpn60/GroEL/TCP-1"/>
</dbReference>
<keyword evidence="3 6" id="KW-0067">ATP-binding</keyword>
<dbReference type="InterPro" id="IPR027410">
    <property type="entry name" value="TCP-1-like_intermed_sf"/>
</dbReference>
<comment type="subcellular location">
    <subcellularLocation>
        <location evidence="6">Cytoplasm</location>
    </subcellularLocation>
</comment>
<dbReference type="EC" id="5.6.1.7" evidence="6"/>
<dbReference type="InterPro" id="IPR018370">
    <property type="entry name" value="Chaperonin_Cpn60_CS"/>
</dbReference>
<evidence type="ECO:0000256" key="7">
    <source>
        <dbReference type="RuleBase" id="RU000418"/>
    </source>
</evidence>
<feature type="binding site" evidence="6">
    <location>
        <begin position="29"/>
        <end position="32"/>
    </location>
    <ligand>
        <name>ATP</name>
        <dbReference type="ChEBI" id="CHEBI:30616"/>
    </ligand>
</feature>
<evidence type="ECO:0000256" key="5">
    <source>
        <dbReference type="ARBA" id="ARBA00023235"/>
    </source>
</evidence>
<dbReference type="RefSeq" id="WP_014242998.1">
    <property type="nucleotide sequence ID" value="NC_016620.1"/>
</dbReference>
<dbReference type="Gene3D" id="3.50.7.10">
    <property type="entry name" value="GroEL"/>
    <property type="match status" value="1"/>
</dbReference>
<dbReference type="GO" id="GO:0005524">
    <property type="term" value="F:ATP binding"/>
    <property type="evidence" value="ECO:0007669"/>
    <property type="project" value="UniProtKB-UniRule"/>
</dbReference>
<dbReference type="NCBIfam" id="NF009487">
    <property type="entry name" value="PRK12849.1"/>
    <property type="match status" value="1"/>
</dbReference>
<dbReference type="PATRIC" id="fig|862908.3.peg.271"/>
<dbReference type="KEGG" id="bmx:BMS_0281"/>
<keyword evidence="10" id="KW-1185">Reference proteome</keyword>
<feature type="binding site" evidence="6">
    <location>
        <begin position="86"/>
        <end position="90"/>
    </location>
    <ligand>
        <name>ATP</name>
        <dbReference type="ChEBI" id="CHEBI:30616"/>
    </ligand>
</feature>
<dbReference type="SUPFAM" id="SSF54849">
    <property type="entry name" value="GroEL-intermediate domain like"/>
    <property type="match status" value="1"/>
</dbReference>
<keyword evidence="6" id="KW-0963">Cytoplasm</keyword>
<dbReference type="InterPro" id="IPR001844">
    <property type="entry name" value="Cpn60/GroEL"/>
</dbReference>
<keyword evidence="4 6" id="KW-0143">Chaperone</keyword>
<dbReference type="GO" id="GO:0051082">
    <property type="term" value="F:unfolded protein binding"/>
    <property type="evidence" value="ECO:0007669"/>
    <property type="project" value="UniProtKB-UniRule"/>
</dbReference>
<feature type="binding site" evidence="6">
    <location>
        <position position="495"/>
    </location>
    <ligand>
        <name>ATP</name>
        <dbReference type="ChEBI" id="CHEBI:30616"/>
    </ligand>
</feature>
<dbReference type="Gene3D" id="1.10.560.10">
    <property type="entry name" value="GroEL-like equatorial domain"/>
    <property type="match status" value="1"/>
</dbReference>
<gene>
    <name evidence="6 9" type="primary">groL</name>
    <name evidence="6" type="synonym">groEL</name>
    <name evidence="9" type="ordered locus">BMS_0281</name>
</gene>
<comment type="caution">
    <text evidence="6">Lacks conserved residue(s) required for the propagation of feature annotation.</text>
</comment>
<dbReference type="FunFam" id="3.50.7.10:FF:000001">
    <property type="entry name" value="60 kDa chaperonin"/>
    <property type="match status" value="1"/>
</dbReference>
<dbReference type="NCBIfam" id="TIGR02348">
    <property type="entry name" value="GroEL"/>
    <property type="match status" value="1"/>
</dbReference>
<feature type="binding site" evidence="6">
    <location>
        <position position="414"/>
    </location>
    <ligand>
        <name>ATP</name>
        <dbReference type="ChEBI" id="CHEBI:30616"/>
    </ligand>
</feature>
<comment type="function">
    <text evidence="6 8">Together with its co-chaperonin GroES, plays an essential role in assisting protein folding. The GroEL-GroES system forms a nano-cage that allows encapsulation of the non-native substrate proteins and provides a physical environment optimized to promote and accelerate protein folding.</text>
</comment>
<name>E1X3B4_HALMS</name>
<accession>E1X3B4</accession>
<dbReference type="HAMAP" id="MF_00600">
    <property type="entry name" value="CH60"/>
    <property type="match status" value="1"/>
</dbReference>
<dbReference type="CDD" id="cd03344">
    <property type="entry name" value="GroEL"/>
    <property type="match status" value="1"/>
</dbReference>
<dbReference type="NCBIfam" id="NF009489">
    <property type="entry name" value="PRK12851.1"/>
    <property type="match status" value="1"/>
</dbReference>
<dbReference type="InterPro" id="IPR027413">
    <property type="entry name" value="GROEL-like_equatorial_sf"/>
</dbReference>
<evidence type="ECO:0000256" key="6">
    <source>
        <dbReference type="HAMAP-Rule" id="MF_00600"/>
    </source>
</evidence>
<dbReference type="PANTHER" id="PTHR45633">
    <property type="entry name" value="60 KDA HEAT SHOCK PROTEIN, MITOCHONDRIAL"/>
    <property type="match status" value="1"/>
</dbReference>
<sequence>MAKELKYSEDARSLILNGVNTLANAVKVTLGPKGRNVVIQKSFGAPHITKDGVSVAKEIEIENNFENMGAQMVKEVAQKTNEDAGDGTTTATVLAQAIYREGVKLVTAGHNPMDLKRGIDIAVEKVVSKLQEMSKEVKTSEEIAQVGTISANNDTEIGTLISEAMAKVGNNGVITIEESKTAETTLDVVEGMQFDRGYLSPYFVTNPEKMETNFDSPMILITDKKIANMKELVPVLEKVVQASKPLLIIAEDVEGEALTTLVVNKLRGTLNVCAVKAPGFGDRRKEMLKDIAILTGGTVISEELGMSLESTELEHLGSAKKVTIDKENSTIVDGAGDKDAVDARVATIQKQVEESSSDYDKEKLQERLAKLSGGVAVINVGAPTETEMKEKKDRVEDALNATRAAVEEGIVVGGGSALVHASTVLDGLEGANAEETFGIKIVKRAAEEPLRQISANAGLEGSVVVNDVKRKGDVTYGFNARLGKYEDLVAAGIIDPTKVTRSALQNAASVSGLMLTTETMIADLPKEDAAPAGMPGGMGGMGGMPGMM</sequence>
<dbReference type="GO" id="GO:0140662">
    <property type="term" value="F:ATP-dependent protein folding chaperone"/>
    <property type="evidence" value="ECO:0007669"/>
    <property type="project" value="InterPro"/>
</dbReference>
<dbReference type="NCBIfam" id="NF009488">
    <property type="entry name" value="PRK12850.1"/>
    <property type="match status" value="1"/>
</dbReference>
<feature type="binding site" evidence="6">
    <location>
        <position position="50"/>
    </location>
    <ligand>
        <name>ATP</name>
        <dbReference type="ChEBI" id="CHEBI:30616"/>
    </ligand>
</feature>
<dbReference type="Gene3D" id="3.30.260.10">
    <property type="entry name" value="TCP-1-like chaperonin intermediate domain"/>
    <property type="match status" value="1"/>
</dbReference>
<dbReference type="PROSITE" id="PS00296">
    <property type="entry name" value="CHAPERONINS_CPN60"/>
    <property type="match status" value="1"/>
</dbReference>
<dbReference type="GO" id="GO:0005737">
    <property type="term" value="C:cytoplasm"/>
    <property type="evidence" value="ECO:0007669"/>
    <property type="project" value="UniProtKB-SubCell"/>
</dbReference>
<dbReference type="EMBL" id="FQ312005">
    <property type="protein sequence ID" value="CBW25209.1"/>
    <property type="molecule type" value="Genomic_DNA"/>
</dbReference>
<evidence type="ECO:0000256" key="8">
    <source>
        <dbReference type="RuleBase" id="RU000419"/>
    </source>
</evidence>
<evidence type="ECO:0000256" key="4">
    <source>
        <dbReference type="ARBA" id="ARBA00023186"/>
    </source>
</evidence>
<keyword evidence="2 6" id="KW-0547">Nucleotide-binding</keyword>
<keyword evidence="5 6" id="KW-0413">Isomerase</keyword>
<dbReference type="SUPFAM" id="SSF48592">
    <property type="entry name" value="GroEL equatorial domain-like"/>
    <property type="match status" value="1"/>
</dbReference>
<dbReference type="STRING" id="862908.BMS_0281"/>
<proteinExistence type="inferred from homology"/>
<evidence type="ECO:0000256" key="3">
    <source>
        <dbReference type="ARBA" id="ARBA00022840"/>
    </source>
</evidence>